<keyword evidence="3" id="KW-0175">Coiled coil</keyword>
<evidence type="ECO:0000313" key="7">
    <source>
        <dbReference type="Proteomes" id="UP001174909"/>
    </source>
</evidence>
<dbReference type="InterPro" id="IPR006652">
    <property type="entry name" value="Kelch_1"/>
</dbReference>
<dbReference type="Proteomes" id="UP001174909">
    <property type="component" value="Unassembled WGS sequence"/>
</dbReference>
<dbReference type="PANTHER" id="PTHR45632">
    <property type="entry name" value="LD33804P"/>
    <property type="match status" value="1"/>
</dbReference>
<proteinExistence type="predicted"/>
<evidence type="ECO:0000256" key="1">
    <source>
        <dbReference type="ARBA" id="ARBA00022441"/>
    </source>
</evidence>
<dbReference type="InterPro" id="IPR011009">
    <property type="entry name" value="Kinase-like_dom_sf"/>
</dbReference>
<dbReference type="GO" id="GO:0004672">
    <property type="term" value="F:protein kinase activity"/>
    <property type="evidence" value="ECO:0007669"/>
    <property type="project" value="InterPro"/>
</dbReference>
<evidence type="ECO:0000313" key="6">
    <source>
        <dbReference type="EMBL" id="CAI8039431.1"/>
    </source>
</evidence>
<comment type="caution">
    <text evidence="6">The sequence shown here is derived from an EMBL/GenBank/DDBJ whole genome shotgun (WGS) entry which is preliminary data.</text>
</comment>
<keyword evidence="2" id="KW-0677">Repeat</keyword>
<evidence type="ECO:0000256" key="4">
    <source>
        <dbReference type="SAM" id="MobiDB-lite"/>
    </source>
</evidence>
<protein>
    <submittedName>
        <fullName evidence="6">Kelch-like protein 33</fullName>
    </submittedName>
</protein>
<dbReference type="SMART" id="SM00612">
    <property type="entry name" value="Kelch"/>
    <property type="match status" value="3"/>
</dbReference>
<dbReference type="AlphaFoldDB" id="A0AA35X4J3"/>
<reference evidence="6" key="1">
    <citation type="submission" date="2023-03" db="EMBL/GenBank/DDBJ databases">
        <authorList>
            <person name="Steffen K."/>
            <person name="Cardenas P."/>
        </authorList>
    </citation>
    <scope>NUCLEOTIDE SEQUENCE</scope>
</reference>
<evidence type="ECO:0000256" key="3">
    <source>
        <dbReference type="SAM" id="Coils"/>
    </source>
</evidence>
<feature type="region of interest" description="Disordered" evidence="4">
    <location>
        <begin position="206"/>
        <end position="227"/>
    </location>
</feature>
<dbReference type="PANTHER" id="PTHR45632:SF3">
    <property type="entry name" value="KELCH-LIKE PROTEIN 32"/>
    <property type="match status" value="1"/>
</dbReference>
<feature type="coiled-coil region" evidence="3">
    <location>
        <begin position="153"/>
        <end position="198"/>
    </location>
</feature>
<feature type="region of interest" description="Disordered" evidence="4">
    <location>
        <begin position="124"/>
        <end position="148"/>
    </location>
</feature>
<gene>
    <name evidence="6" type="ORF">GBAR_LOCUS21934</name>
</gene>
<evidence type="ECO:0000259" key="5">
    <source>
        <dbReference type="PROSITE" id="PS50011"/>
    </source>
</evidence>
<sequence length="530" mass="57823">MPPEALNQTPSYTHKLDCFSLGVLAIQIVTRKFPTPTERFESIPSSQSPAGFVLQPVSEEKRRSSHISMIEESHPFLPLIGQCLSYKEQDRPLALGICRRMAKLKDSELYKKGIELPPICSTSSVTQLNGKDQPTKTNQDLTNTNDDPLQNKLYEMERKLKETEKLLQESRDATAKELKQKEVEMKVVREKFVAIQRELESLALPQEPGKGEVASTEEKSEQTIVVSSSASKQDSTLSLDWQTVGVAPQEFTRGAAVVLGDLVYCHSSGKNFVSEFNISSGSWSNLPRCRCSHFSLACVGGRLTAIGGYDFTTTNKLFTYSTDGPGKGSWVQELKPMPTARCNTVSVSTDTTLVVAGGDESGYNDYLSVVEAMDIASGRWSEVARLPQPCLNLSATLFGDQLYVTGGIAPRGNSGTYSCSLSNLLSPPARGLRLRALTQPRKTVWQEIGSPPTSKTTLVTLCGEILAIGGLNEQRKPVTGVYRYDVETGGWHKLSDLILPRSRCIAAVFEGGIICIGGQGENTIEIASPA</sequence>
<dbReference type="Gene3D" id="1.10.510.10">
    <property type="entry name" value="Transferase(Phosphotransferase) domain 1"/>
    <property type="match status" value="1"/>
</dbReference>
<dbReference type="EMBL" id="CASHTH010003039">
    <property type="protein sequence ID" value="CAI8039431.1"/>
    <property type="molecule type" value="Genomic_DNA"/>
</dbReference>
<keyword evidence="7" id="KW-1185">Reference proteome</keyword>
<dbReference type="InterPro" id="IPR015915">
    <property type="entry name" value="Kelch-typ_b-propeller"/>
</dbReference>
<evidence type="ECO:0000256" key="2">
    <source>
        <dbReference type="ARBA" id="ARBA00022737"/>
    </source>
</evidence>
<dbReference type="InterPro" id="IPR000719">
    <property type="entry name" value="Prot_kinase_dom"/>
</dbReference>
<keyword evidence="1" id="KW-0880">Kelch repeat</keyword>
<feature type="domain" description="Protein kinase" evidence="5">
    <location>
        <begin position="1"/>
        <end position="104"/>
    </location>
</feature>
<dbReference type="SUPFAM" id="SSF56112">
    <property type="entry name" value="Protein kinase-like (PK-like)"/>
    <property type="match status" value="1"/>
</dbReference>
<organism evidence="6 7">
    <name type="scientific">Geodia barretti</name>
    <name type="common">Barrett's horny sponge</name>
    <dbReference type="NCBI Taxonomy" id="519541"/>
    <lineage>
        <taxon>Eukaryota</taxon>
        <taxon>Metazoa</taxon>
        <taxon>Porifera</taxon>
        <taxon>Demospongiae</taxon>
        <taxon>Heteroscleromorpha</taxon>
        <taxon>Tetractinellida</taxon>
        <taxon>Astrophorina</taxon>
        <taxon>Geodiidae</taxon>
        <taxon>Geodia</taxon>
    </lineage>
</organism>
<dbReference type="GO" id="GO:0005524">
    <property type="term" value="F:ATP binding"/>
    <property type="evidence" value="ECO:0007669"/>
    <property type="project" value="InterPro"/>
</dbReference>
<dbReference type="Pfam" id="PF24681">
    <property type="entry name" value="Kelch_KLHDC2_KLHL20_DRC7"/>
    <property type="match status" value="1"/>
</dbReference>
<dbReference type="Gene3D" id="2.120.10.80">
    <property type="entry name" value="Kelch-type beta propeller"/>
    <property type="match status" value="2"/>
</dbReference>
<dbReference type="PROSITE" id="PS50011">
    <property type="entry name" value="PROTEIN_KINASE_DOM"/>
    <property type="match status" value="1"/>
</dbReference>
<dbReference type="SUPFAM" id="SSF117281">
    <property type="entry name" value="Kelch motif"/>
    <property type="match status" value="2"/>
</dbReference>
<accession>A0AA35X4J3</accession>
<name>A0AA35X4J3_GEOBA</name>